<dbReference type="Gene3D" id="3.30.200.20">
    <property type="entry name" value="Phosphorylase Kinase, domain 1"/>
    <property type="match status" value="1"/>
</dbReference>
<keyword evidence="3" id="KW-1185">Reference proteome</keyword>
<comment type="caution">
    <text evidence="2">The sequence shown here is derived from an EMBL/GenBank/DDBJ whole genome shotgun (WGS) entry which is preliminary data.</text>
</comment>
<dbReference type="SUPFAM" id="SSF56112">
    <property type="entry name" value="Protein kinase-like (PK-like)"/>
    <property type="match status" value="1"/>
</dbReference>
<keyword evidence="2" id="KW-0808">Transferase</keyword>
<proteinExistence type="predicted"/>
<reference evidence="2 3" key="1">
    <citation type="submission" date="2018-09" db="EMBL/GenBank/DDBJ databases">
        <title>YIM PH21274 draft genome.</title>
        <authorList>
            <person name="Miao C."/>
        </authorList>
    </citation>
    <scope>NUCLEOTIDE SEQUENCE [LARGE SCALE GENOMIC DNA]</scope>
    <source>
        <strain evidence="2 3">YIM PH 21724</strain>
    </source>
</reference>
<feature type="domain" description="Aminoglycoside phosphotransferase" evidence="1">
    <location>
        <begin position="56"/>
        <end position="232"/>
    </location>
</feature>
<accession>A0A3A4KE17</accession>
<evidence type="ECO:0000259" key="1">
    <source>
        <dbReference type="Pfam" id="PF01636"/>
    </source>
</evidence>
<dbReference type="Proteomes" id="UP000266677">
    <property type="component" value="Unassembled WGS sequence"/>
</dbReference>
<name>A0A3A4KE17_9NOCA</name>
<evidence type="ECO:0000313" key="3">
    <source>
        <dbReference type="Proteomes" id="UP000266677"/>
    </source>
</evidence>
<organism evidence="2 3">
    <name type="scientific">Nocardia panacis</name>
    <dbReference type="NCBI Taxonomy" id="2340916"/>
    <lineage>
        <taxon>Bacteria</taxon>
        <taxon>Bacillati</taxon>
        <taxon>Actinomycetota</taxon>
        <taxon>Actinomycetes</taxon>
        <taxon>Mycobacteriales</taxon>
        <taxon>Nocardiaceae</taxon>
        <taxon>Nocardia</taxon>
    </lineage>
</organism>
<dbReference type="AlphaFoldDB" id="A0A3A4KE17"/>
<dbReference type="GO" id="GO:0016740">
    <property type="term" value="F:transferase activity"/>
    <property type="evidence" value="ECO:0007669"/>
    <property type="project" value="UniProtKB-KW"/>
</dbReference>
<evidence type="ECO:0000313" key="2">
    <source>
        <dbReference type="EMBL" id="RJO73735.1"/>
    </source>
</evidence>
<dbReference type="Pfam" id="PF01636">
    <property type="entry name" value="APH"/>
    <property type="match status" value="1"/>
</dbReference>
<dbReference type="EMBL" id="QZFU01000023">
    <property type="protein sequence ID" value="RJO73735.1"/>
    <property type="molecule type" value="Genomic_DNA"/>
</dbReference>
<sequence>MRTAERIEWDQLPEGVRATVEQRLGARLMRAWTPVGGFSHGMAARLEFANGRRVFAKAIDVADELAGMYRVESRTAARLPKDVPAPRVLFDLEHAGWLVTVFEDVAGRHPRFDRPGELAAALAAVAQLAQVLNPCPLEGIPTIAESYGAVFGRWLAFAESDAPADLDVWAVRNLTRLAELEGEWSTRTMGNTLLHTDLRPDNMLRRADGTVVVVDWAWPCRGAAWVDLVSLGPSIAACGVDPDPILAEHPVTRAIDPRAVDAYLCALVGYWAHSSRMPVPSRSPRLREHHANAYRVSRDWLRRRVGWS</sequence>
<protein>
    <submittedName>
        <fullName evidence="2">Aminoglycoside phosphotransferase family protein</fullName>
    </submittedName>
</protein>
<dbReference type="InterPro" id="IPR002575">
    <property type="entry name" value="Aminoglycoside_PTrfase"/>
</dbReference>
<gene>
    <name evidence="2" type="ORF">D5S18_21465</name>
</gene>
<dbReference type="InterPro" id="IPR011009">
    <property type="entry name" value="Kinase-like_dom_sf"/>
</dbReference>
<dbReference type="Gene3D" id="3.90.1200.10">
    <property type="match status" value="1"/>
</dbReference>